<dbReference type="InterPro" id="IPR032675">
    <property type="entry name" value="LRR_dom_sf"/>
</dbReference>
<dbReference type="Proteomes" id="UP001652740">
    <property type="component" value="Unplaced"/>
</dbReference>
<evidence type="ECO:0000256" key="1">
    <source>
        <dbReference type="ARBA" id="ARBA00022614"/>
    </source>
</evidence>
<dbReference type="PRINTS" id="PR00019">
    <property type="entry name" value="LEURICHRPT"/>
</dbReference>
<dbReference type="InterPro" id="IPR000483">
    <property type="entry name" value="Cys-rich_flank_reg_C"/>
</dbReference>
<protein>
    <submittedName>
        <fullName evidence="8">Toll-like receptor 3</fullName>
    </submittedName>
</protein>
<dbReference type="SMART" id="SM00082">
    <property type="entry name" value="LRRCT"/>
    <property type="match status" value="1"/>
</dbReference>
<dbReference type="RefSeq" id="XP_052749997.1">
    <property type="nucleotide sequence ID" value="XM_052894037.1"/>
</dbReference>
<evidence type="ECO:0000256" key="4">
    <source>
        <dbReference type="SAM" id="Phobius"/>
    </source>
</evidence>
<dbReference type="InterPro" id="IPR003591">
    <property type="entry name" value="Leu-rich_rpt_typical-subtyp"/>
</dbReference>
<evidence type="ECO:0000259" key="6">
    <source>
        <dbReference type="SMART" id="SM00082"/>
    </source>
</evidence>
<feature type="domain" description="LRRCT" evidence="6">
    <location>
        <begin position="515"/>
        <end position="571"/>
    </location>
</feature>
<keyword evidence="4" id="KW-1133">Transmembrane helix</keyword>
<dbReference type="InterPro" id="IPR001611">
    <property type="entry name" value="Leu-rich_rpt"/>
</dbReference>
<dbReference type="Pfam" id="PF13516">
    <property type="entry name" value="LRR_6"/>
    <property type="match status" value="1"/>
</dbReference>
<sequence>MYAGKMRAIVFIVLFLIYFDDINGQEEMNQIGENIESVTETNRIIKLDDVCTCSEIPDITGTHLVLNILCAGQMEEFKDLDKIEWPPNRHELKIAASFQGVGVTTLAKLPPNRHVETLLFHSNTITNYWPEPFSDVPNLKTLSFYQNELSYITQDLFANIDGLEELDLSYNKLTVLAPTDFKYLRHLKRLSLQSNLISEMPIRALDALVTLEELDISRNNLGGELVLRSDGEAFKALKQVFLGNNKITYVSKNSFEPDNKIELLDLTYNQIQTIDEDAFLTCINLQELNLANNNITFIFQLPQLIQIVILKDNTMYQWPPFPTGIKLIDLSNNRLSDIYDEDKADFENLEVLDISGNHLTDLNIKKKMPSLLNLDLAYNMIKDVPNTLNSEIFPNLKVLRLDGNPIRSIYFKNIIALKTLFMSDLENLTVVDDKAFSNVMGREDIVMDGQDPTVVGSSCFSLYLSNCKSLKEIKTGAFDGTSLCMLDISRNNLTNIPRDLLDWSSVTEGINLQFNPWHCTCDLEWMLHELLARMYDKYPNLLLDMRCGSPRAFEGLRLVHWYNWTEEPLCTDMYSRAGSHDTYMIGESSERYFPKVTTLTIVLCVSIIISLFVAIGLIVYLVKTRKRHRIKEAAMQRKRQSAADAKHFNGVEKEQVTALNKA</sequence>
<dbReference type="InterPro" id="IPR026906">
    <property type="entry name" value="LRR_5"/>
</dbReference>
<keyword evidence="4" id="KW-0812">Transmembrane</keyword>
<reference evidence="8" key="1">
    <citation type="submission" date="2025-08" db="UniProtKB">
        <authorList>
            <consortium name="RefSeq"/>
        </authorList>
    </citation>
    <scope>IDENTIFICATION</scope>
    <source>
        <tissue evidence="8">Whole larvae</tissue>
    </source>
</reference>
<dbReference type="SMART" id="SM00369">
    <property type="entry name" value="LRR_TYP"/>
    <property type="match status" value="10"/>
</dbReference>
<dbReference type="Pfam" id="PF13306">
    <property type="entry name" value="LRR_5"/>
    <property type="match status" value="1"/>
</dbReference>
<feature type="signal peptide" evidence="5">
    <location>
        <begin position="1"/>
        <end position="24"/>
    </location>
</feature>
<dbReference type="Gene3D" id="3.80.10.10">
    <property type="entry name" value="Ribonuclease Inhibitor"/>
    <property type="match status" value="4"/>
</dbReference>
<evidence type="ECO:0000313" key="7">
    <source>
        <dbReference type="Proteomes" id="UP001652740"/>
    </source>
</evidence>
<dbReference type="Pfam" id="PF13855">
    <property type="entry name" value="LRR_8"/>
    <property type="match status" value="2"/>
</dbReference>
<proteinExistence type="predicted"/>
<keyword evidence="2 5" id="KW-0732">Signal</keyword>
<evidence type="ECO:0000256" key="5">
    <source>
        <dbReference type="SAM" id="SignalP"/>
    </source>
</evidence>
<dbReference type="GeneID" id="113522111"/>
<dbReference type="PANTHER" id="PTHR24366:SF168">
    <property type="entry name" value="GH22922P-RELATED"/>
    <property type="match status" value="1"/>
</dbReference>
<dbReference type="PROSITE" id="PS51450">
    <property type="entry name" value="LRR"/>
    <property type="match status" value="5"/>
</dbReference>
<feature type="transmembrane region" description="Helical" evidence="4">
    <location>
        <begin position="599"/>
        <end position="622"/>
    </location>
</feature>
<evidence type="ECO:0000256" key="2">
    <source>
        <dbReference type="ARBA" id="ARBA00022729"/>
    </source>
</evidence>
<organism evidence="7 8">
    <name type="scientific">Galleria mellonella</name>
    <name type="common">Greater wax moth</name>
    <dbReference type="NCBI Taxonomy" id="7137"/>
    <lineage>
        <taxon>Eukaryota</taxon>
        <taxon>Metazoa</taxon>
        <taxon>Ecdysozoa</taxon>
        <taxon>Arthropoda</taxon>
        <taxon>Hexapoda</taxon>
        <taxon>Insecta</taxon>
        <taxon>Pterygota</taxon>
        <taxon>Neoptera</taxon>
        <taxon>Endopterygota</taxon>
        <taxon>Lepidoptera</taxon>
        <taxon>Glossata</taxon>
        <taxon>Ditrysia</taxon>
        <taxon>Pyraloidea</taxon>
        <taxon>Pyralidae</taxon>
        <taxon>Galleriinae</taxon>
        <taxon>Galleria</taxon>
    </lineage>
</organism>
<dbReference type="PANTHER" id="PTHR24366">
    <property type="entry name" value="IG(IMMUNOGLOBULIN) AND LRR(LEUCINE RICH REPEAT) DOMAINS"/>
    <property type="match status" value="1"/>
</dbReference>
<accession>A0ABM3MF03</accession>
<evidence type="ECO:0000256" key="3">
    <source>
        <dbReference type="ARBA" id="ARBA00022737"/>
    </source>
</evidence>
<gene>
    <name evidence="8" type="primary">LOC113522111</name>
</gene>
<evidence type="ECO:0000313" key="8">
    <source>
        <dbReference type="RefSeq" id="XP_052749997.1"/>
    </source>
</evidence>
<keyword evidence="7" id="KW-1185">Reference proteome</keyword>
<keyword evidence="4" id="KW-0472">Membrane</keyword>
<keyword evidence="3" id="KW-0677">Repeat</keyword>
<feature type="chain" id="PRO_5045274340" evidence="5">
    <location>
        <begin position="25"/>
        <end position="662"/>
    </location>
</feature>
<name>A0ABM3MF03_GALME</name>
<keyword evidence="1" id="KW-0433">Leucine-rich repeat</keyword>
<dbReference type="SUPFAM" id="SSF52058">
    <property type="entry name" value="L domain-like"/>
    <property type="match status" value="1"/>
</dbReference>